<evidence type="ECO:0000313" key="3">
    <source>
        <dbReference type="Proteomes" id="UP001177744"/>
    </source>
</evidence>
<gene>
    <name evidence="2" type="ORF">QTO34_002425</name>
</gene>
<proteinExistence type="predicted"/>
<evidence type="ECO:0000256" key="1">
    <source>
        <dbReference type="SAM" id="SignalP"/>
    </source>
</evidence>
<dbReference type="Proteomes" id="UP001177744">
    <property type="component" value="Unassembled WGS sequence"/>
</dbReference>
<comment type="caution">
    <text evidence="2">The sequence shown here is derived from an EMBL/GenBank/DDBJ whole genome shotgun (WGS) entry which is preliminary data.</text>
</comment>
<feature type="chain" id="PRO_5041361180" evidence="1">
    <location>
        <begin position="19"/>
        <end position="80"/>
    </location>
</feature>
<name>A0AA40HVQ0_CNENI</name>
<accession>A0AA40HVQ0</accession>
<evidence type="ECO:0000313" key="2">
    <source>
        <dbReference type="EMBL" id="KAK1337790.1"/>
    </source>
</evidence>
<reference evidence="2" key="1">
    <citation type="submission" date="2023-06" db="EMBL/GenBank/DDBJ databases">
        <title>Reference genome for the Northern bat (Eptesicus nilssonii), a most northern bat species.</title>
        <authorList>
            <person name="Laine V.N."/>
            <person name="Pulliainen A.T."/>
            <person name="Lilley T.M."/>
        </authorList>
    </citation>
    <scope>NUCLEOTIDE SEQUENCE</scope>
    <source>
        <strain evidence="2">BLF_Eptnil</strain>
        <tissue evidence="2">Kidney</tissue>
    </source>
</reference>
<dbReference type="EMBL" id="JAULJE010000011">
    <property type="protein sequence ID" value="KAK1337790.1"/>
    <property type="molecule type" value="Genomic_DNA"/>
</dbReference>
<dbReference type="AlphaFoldDB" id="A0AA40HVQ0"/>
<protein>
    <submittedName>
        <fullName evidence="2">Uncharacterized protein</fullName>
    </submittedName>
</protein>
<keyword evidence="3" id="KW-1185">Reference proteome</keyword>
<sequence>MRSPVLLLCLWSARCCFAAGGPAPLGPEGPLQDELHEPKDVQIAAKPSVRFNLRVSEDPEHEGCYLPSATTSPWKTVAST</sequence>
<keyword evidence="1" id="KW-0732">Signal</keyword>
<feature type="signal peptide" evidence="1">
    <location>
        <begin position="1"/>
        <end position="18"/>
    </location>
</feature>
<organism evidence="2 3">
    <name type="scientific">Cnephaeus nilssonii</name>
    <name type="common">Northern bat</name>
    <name type="synonym">Eptesicus nilssonii</name>
    <dbReference type="NCBI Taxonomy" id="3371016"/>
    <lineage>
        <taxon>Eukaryota</taxon>
        <taxon>Metazoa</taxon>
        <taxon>Chordata</taxon>
        <taxon>Craniata</taxon>
        <taxon>Vertebrata</taxon>
        <taxon>Euteleostomi</taxon>
        <taxon>Mammalia</taxon>
        <taxon>Eutheria</taxon>
        <taxon>Laurasiatheria</taxon>
        <taxon>Chiroptera</taxon>
        <taxon>Yangochiroptera</taxon>
        <taxon>Vespertilionidae</taxon>
        <taxon>Cnephaeus</taxon>
    </lineage>
</organism>